<dbReference type="PANTHER" id="PTHR24252:SF7">
    <property type="entry name" value="HYALIN"/>
    <property type="match status" value="1"/>
</dbReference>
<feature type="region of interest" description="Disordered" evidence="13">
    <location>
        <begin position="360"/>
        <end position="379"/>
    </location>
</feature>
<dbReference type="InterPro" id="IPR023393">
    <property type="entry name" value="START-like_dom_sf"/>
</dbReference>
<dbReference type="InterPro" id="IPR043504">
    <property type="entry name" value="Peptidase_S1_PA_chymotrypsin"/>
</dbReference>
<dbReference type="CDD" id="cd08888">
    <property type="entry name" value="SRPBCC_PITPNA-B_like"/>
    <property type="match status" value="1"/>
</dbReference>
<dbReference type="InterPro" id="IPR033116">
    <property type="entry name" value="TRYPSIN_SER"/>
</dbReference>
<keyword evidence="6" id="KW-0446">Lipid-binding</keyword>
<feature type="non-terminal residue" evidence="16">
    <location>
        <position position="1"/>
    </location>
</feature>
<reference evidence="16 17" key="1">
    <citation type="journal article" date="2021" name="Cell">
        <title>Tracing the genetic footprints of vertebrate landing in non-teleost ray-finned fishes.</title>
        <authorList>
            <person name="Bi X."/>
            <person name="Wang K."/>
            <person name="Yang L."/>
            <person name="Pan H."/>
            <person name="Jiang H."/>
            <person name="Wei Q."/>
            <person name="Fang M."/>
            <person name="Yu H."/>
            <person name="Zhu C."/>
            <person name="Cai Y."/>
            <person name="He Y."/>
            <person name="Gan X."/>
            <person name="Zeng H."/>
            <person name="Yu D."/>
            <person name="Zhu Y."/>
            <person name="Jiang H."/>
            <person name="Qiu Q."/>
            <person name="Yang H."/>
            <person name="Zhang Y.E."/>
            <person name="Wang W."/>
            <person name="Zhu M."/>
            <person name="He S."/>
            <person name="Zhang G."/>
        </authorList>
    </citation>
    <scope>NUCLEOTIDE SEQUENCE [LARGE SCALE GENOMIC DNA]</scope>
    <source>
        <strain evidence="16">Bchr_013</strain>
    </source>
</reference>
<evidence type="ECO:0000256" key="12">
    <source>
        <dbReference type="RuleBase" id="RU363034"/>
    </source>
</evidence>
<evidence type="ECO:0000256" key="3">
    <source>
        <dbReference type="ARBA" id="ARBA00022729"/>
    </source>
</evidence>
<dbReference type="GO" id="GO:0006508">
    <property type="term" value="P:proteolysis"/>
    <property type="evidence" value="ECO:0007669"/>
    <property type="project" value="UniProtKB-KW"/>
</dbReference>
<dbReference type="InterPro" id="IPR018114">
    <property type="entry name" value="TRYPSIN_HIS"/>
</dbReference>
<evidence type="ECO:0000256" key="13">
    <source>
        <dbReference type="SAM" id="MobiDB-lite"/>
    </source>
</evidence>
<dbReference type="FunFam" id="3.30.530.20:FF:000004">
    <property type="entry name" value="Phosphatidylinositol transfer protein alpha isoform"/>
    <property type="match status" value="1"/>
</dbReference>
<proteinExistence type="inferred from homology"/>
<dbReference type="Proteomes" id="UP000886611">
    <property type="component" value="Unassembled WGS sequence"/>
</dbReference>
<evidence type="ECO:0000256" key="5">
    <source>
        <dbReference type="ARBA" id="ARBA00022990"/>
    </source>
</evidence>
<dbReference type="InterPro" id="IPR035979">
    <property type="entry name" value="RBD_domain_sf"/>
</dbReference>
<accession>A0A8X7XAG2</accession>
<dbReference type="SUPFAM" id="SSF54928">
    <property type="entry name" value="RNA-binding domain, RBD"/>
    <property type="match status" value="1"/>
</dbReference>
<dbReference type="InterPro" id="IPR001666">
    <property type="entry name" value="PI_transfer"/>
</dbReference>
<keyword evidence="5" id="KW-0007">Acetylation</keyword>
<feature type="non-terminal residue" evidence="16">
    <location>
        <position position="1088"/>
    </location>
</feature>
<feature type="domain" description="Peptidase S1" evidence="15">
    <location>
        <begin position="819"/>
        <end position="1056"/>
    </location>
</feature>
<dbReference type="Gene3D" id="3.30.70.330">
    <property type="match status" value="1"/>
</dbReference>
<comment type="similarity">
    <text evidence="10">Belongs to the PtdIns transfer protein family. PI transfer class I subfamily.</text>
</comment>
<feature type="region of interest" description="Disordered" evidence="13">
    <location>
        <begin position="237"/>
        <end position="271"/>
    </location>
</feature>
<dbReference type="InterPro" id="IPR000504">
    <property type="entry name" value="RRM_dom"/>
</dbReference>
<dbReference type="SUPFAM" id="SSF55961">
    <property type="entry name" value="Bet v1-like"/>
    <property type="match status" value="1"/>
</dbReference>
<evidence type="ECO:0000256" key="10">
    <source>
        <dbReference type="ARBA" id="ARBA00038104"/>
    </source>
</evidence>
<dbReference type="InterPro" id="IPR055261">
    <property type="entry name" value="PI_transfer_N"/>
</dbReference>
<dbReference type="Pfam" id="PF00076">
    <property type="entry name" value="RRM_1"/>
    <property type="match status" value="1"/>
</dbReference>
<sequence length="1088" mass="119967">YQVGQLYSVAEASKNNTGGGEGIEVLRNEPYEKDGEKGQYTHKIYHLHSKVPGFLKMFAPEGALVFHEKAWNAYPYCRTSELSNEYMKEDFFIKIETWHKPDMGSQENVHGLPPDAWNEVEVLQINIGDRTQVSDEDYKADEDPSKFRSEKTGRGPLGPDWRNELPSRNDWPHMTAYKLVTVHFRWWGLQGRVEKFIHKQEKRLFTNFHRQLFCWMDQWVDLTMDDIRRMEDETQKELDQIIPRLRPKGPRDQGPGGPNTMPDQDNSDNNTIFVQGLGDDYTVESVADFFKQIGIIKINKKTGLPMINLYTDRETGKLKGEATVSFDDPPSAKAAIDWFDGKEFNGNPIKVSFATRRADFGRGGGNMRGGRGRGGKQREPFQNQYDLEPWEVHLGIHVLQGENTGMVRSKVRRLIPHEKYNKSTTENNIALIELEQPVPYSHLIQPVCLPKSGHTFQLNGTCYVSGWGAVGDGQASTAEQNESLQSSGGGTPTPTPDSSLADFLAKLQTTQSQTGASFHSDVSVWCHVAPLVLILFVSLPVCGQPIIQNRIVGGTPASEGQWPWQVLVQYITGGFVYLCGGSLIADSWVLSAGHCFPSNHVASGYTLYMGRFYLSQPSEFEQIRSVRKFFVYPGYQSADQGKDVTLVQLSSPVTFTDYVLPICLPSPSVSFSEGLMCWVTGWGTTTENGTISRTLQEVEVPIISRTTCSSMYMTGGVDGTLPSDVLCAGYPAGMKDSCQGDSGGPLVCKMTDTTWVQAGIVSFGLGCARPGIPGVYVQVTDYSQWIQSKVPQVQLYNKTGRNVTNWVDGCGVPVINSRIVGGTAATEGAWPWQVSLRWKGFHICGGSVIQNEWVVTAAHCFPSSLNTSYYELYLGILFSDGINPINVTRHLKSIFIHPGYVNFDQGNDIALLQLDAPVNYTELILPVCLPTQNSTFSAQDNCWVTGWGDIRLGVLLPSPGILQQVKAPIVSNADCSVMYQSEAVILSDMICTGYPAGGKGPCQGDSGGPLVCQSSTTGTWILAGIVSFSDGCAKAGKPTVYTRASSFTVWIQEMTNVTTILEYQTSGVSRLEETLSLLALLIVSVLSL</sequence>
<name>A0A8X7XAG2_POLSE</name>
<evidence type="ECO:0000256" key="4">
    <source>
        <dbReference type="ARBA" id="ARBA00022801"/>
    </source>
</evidence>
<keyword evidence="17" id="KW-1185">Reference proteome</keyword>
<dbReference type="InterPro" id="IPR009003">
    <property type="entry name" value="Peptidase_S1_PA"/>
</dbReference>
<comment type="catalytic activity">
    <reaction evidence="9">
        <text>a 1,2-diacyl-sn-glycero-3-phospho-(1D-myo-inositol)(in) = a 1,2-diacyl-sn-glycero-3-phospho-(1D-myo-inositol)(out)</text>
        <dbReference type="Rhea" id="RHEA:38691"/>
        <dbReference type="ChEBI" id="CHEBI:57880"/>
    </reaction>
    <physiologicalReaction direction="left-to-right" evidence="9">
        <dbReference type="Rhea" id="RHEA:38692"/>
    </physiologicalReaction>
</comment>
<evidence type="ECO:0000256" key="7">
    <source>
        <dbReference type="ARBA" id="ARBA00023157"/>
    </source>
</evidence>
<keyword evidence="3" id="KW-0732">Signal</keyword>
<organism evidence="16 17">
    <name type="scientific">Polypterus senegalus</name>
    <name type="common">Senegal bichir</name>
    <dbReference type="NCBI Taxonomy" id="55291"/>
    <lineage>
        <taxon>Eukaryota</taxon>
        <taxon>Metazoa</taxon>
        <taxon>Chordata</taxon>
        <taxon>Craniata</taxon>
        <taxon>Vertebrata</taxon>
        <taxon>Euteleostomi</taxon>
        <taxon>Actinopterygii</taxon>
        <taxon>Polypteriformes</taxon>
        <taxon>Polypteridae</taxon>
        <taxon>Polypterus</taxon>
    </lineage>
</organism>
<dbReference type="FunFam" id="3.30.70.330:FF:000242">
    <property type="entry name" value="RNA-binding protein FUS isoform X1"/>
    <property type="match status" value="1"/>
</dbReference>
<keyword evidence="4 12" id="KW-0378">Hydrolase</keyword>
<evidence type="ECO:0000313" key="17">
    <source>
        <dbReference type="Proteomes" id="UP000886611"/>
    </source>
</evidence>
<evidence type="ECO:0000259" key="15">
    <source>
        <dbReference type="PROSITE" id="PS50240"/>
    </source>
</evidence>
<dbReference type="PRINTS" id="PR00391">
    <property type="entry name" value="PITRANSFER"/>
</dbReference>
<dbReference type="EMBL" id="JAATIS010003638">
    <property type="protein sequence ID" value="KAG2463839.1"/>
    <property type="molecule type" value="Genomic_DNA"/>
</dbReference>
<keyword evidence="12" id="KW-0720">Serine protease</keyword>
<evidence type="ECO:0000256" key="8">
    <source>
        <dbReference type="ARBA" id="ARBA00023723"/>
    </source>
</evidence>
<evidence type="ECO:0000259" key="14">
    <source>
        <dbReference type="PROSITE" id="PS50102"/>
    </source>
</evidence>
<feature type="compositionally biased region" description="Basic and acidic residues" evidence="13">
    <location>
        <begin position="133"/>
        <end position="153"/>
    </location>
</feature>
<dbReference type="InterPro" id="IPR012677">
    <property type="entry name" value="Nucleotide-bd_a/b_plait_sf"/>
</dbReference>
<gene>
    <name evidence="16" type="primary">Pitpna</name>
    <name evidence="16" type="ORF">GTO96_0002241</name>
</gene>
<feature type="compositionally biased region" description="Polar residues" evidence="13">
    <location>
        <begin position="474"/>
        <end position="486"/>
    </location>
</feature>
<evidence type="ECO:0000256" key="6">
    <source>
        <dbReference type="ARBA" id="ARBA00023121"/>
    </source>
</evidence>
<dbReference type="SMART" id="SM00360">
    <property type="entry name" value="RRM"/>
    <property type="match status" value="1"/>
</dbReference>
<dbReference type="PANTHER" id="PTHR24252">
    <property type="entry name" value="ACROSIN-RELATED"/>
    <property type="match status" value="1"/>
</dbReference>
<dbReference type="CDD" id="cd00190">
    <property type="entry name" value="Tryp_SPc"/>
    <property type="match status" value="2"/>
</dbReference>
<keyword evidence="1" id="KW-0813">Transport</keyword>
<dbReference type="GO" id="GO:0003723">
    <property type="term" value="F:RNA binding"/>
    <property type="evidence" value="ECO:0007669"/>
    <property type="project" value="UniProtKB-UniRule"/>
</dbReference>
<dbReference type="PROSITE" id="PS50240">
    <property type="entry name" value="TRYPSIN_DOM"/>
    <property type="match status" value="2"/>
</dbReference>
<keyword evidence="7" id="KW-1015">Disulfide bond</keyword>
<dbReference type="PROSITE" id="PS00135">
    <property type="entry name" value="TRYPSIN_SER"/>
    <property type="match status" value="2"/>
</dbReference>
<feature type="domain" description="Peptidase S1" evidence="15">
    <location>
        <begin position="551"/>
        <end position="791"/>
    </location>
</feature>
<feature type="compositionally biased region" description="Polar residues" evidence="13">
    <location>
        <begin position="261"/>
        <end position="271"/>
    </location>
</feature>
<feature type="region of interest" description="Disordered" evidence="13">
    <location>
        <begin position="474"/>
        <end position="499"/>
    </location>
</feature>
<keyword evidence="11" id="KW-0694">RNA-binding</keyword>
<evidence type="ECO:0000256" key="9">
    <source>
        <dbReference type="ARBA" id="ARBA00024146"/>
    </source>
</evidence>
<evidence type="ECO:0000256" key="2">
    <source>
        <dbReference type="ARBA" id="ARBA00022670"/>
    </source>
</evidence>
<comment type="caution">
    <text evidence="16">The sequence shown here is derived from an EMBL/GenBank/DDBJ whole genome shotgun (WGS) entry which is preliminary data.</text>
</comment>
<evidence type="ECO:0000256" key="11">
    <source>
        <dbReference type="PROSITE-ProRule" id="PRU00176"/>
    </source>
</evidence>
<keyword evidence="2 12" id="KW-0645">Protease</keyword>
<dbReference type="InterPro" id="IPR001254">
    <property type="entry name" value="Trypsin_dom"/>
</dbReference>
<protein>
    <submittedName>
        <fullName evidence="16">PIPNA protein</fullName>
    </submittedName>
</protein>
<dbReference type="Pfam" id="PF00089">
    <property type="entry name" value="Trypsin"/>
    <property type="match status" value="3"/>
</dbReference>
<comment type="catalytic activity">
    <reaction evidence="8">
        <text>a 1,2-diacyl-sn-glycero-3-phosphocholine(in) = a 1,2-diacyl-sn-glycero-3-phosphocholine(out)</text>
        <dbReference type="Rhea" id="RHEA:38571"/>
        <dbReference type="ChEBI" id="CHEBI:57643"/>
    </reaction>
    <physiologicalReaction direction="left-to-right" evidence="8">
        <dbReference type="Rhea" id="RHEA:38572"/>
    </physiologicalReaction>
</comment>
<evidence type="ECO:0000256" key="1">
    <source>
        <dbReference type="ARBA" id="ARBA00022448"/>
    </source>
</evidence>
<feature type="domain" description="RRM" evidence="14">
    <location>
        <begin position="270"/>
        <end position="356"/>
    </location>
</feature>
<dbReference type="Pfam" id="PF02121">
    <property type="entry name" value="IP_trans"/>
    <property type="match status" value="1"/>
</dbReference>
<dbReference type="GO" id="GO:0008289">
    <property type="term" value="F:lipid binding"/>
    <property type="evidence" value="ECO:0007669"/>
    <property type="project" value="UniProtKB-KW"/>
</dbReference>
<dbReference type="GO" id="GO:0005548">
    <property type="term" value="F:phospholipid transporter activity"/>
    <property type="evidence" value="ECO:0007669"/>
    <property type="project" value="InterPro"/>
</dbReference>
<dbReference type="Gene3D" id="2.40.10.10">
    <property type="entry name" value="Trypsin-like serine proteases"/>
    <property type="match status" value="3"/>
</dbReference>
<dbReference type="AlphaFoldDB" id="A0A8X7XAG2"/>
<dbReference type="GO" id="GO:0004252">
    <property type="term" value="F:serine-type endopeptidase activity"/>
    <property type="evidence" value="ECO:0007669"/>
    <property type="project" value="InterPro"/>
</dbReference>
<dbReference type="SMART" id="SM00020">
    <property type="entry name" value="Tryp_SPc"/>
    <property type="match status" value="2"/>
</dbReference>
<feature type="region of interest" description="Disordered" evidence="13">
    <location>
        <begin position="133"/>
        <end position="163"/>
    </location>
</feature>
<dbReference type="CDD" id="cd12535">
    <property type="entry name" value="RRM_FUS_TAF15"/>
    <property type="match status" value="1"/>
</dbReference>
<dbReference type="FunFam" id="2.40.10.10:FF:000024">
    <property type="entry name" value="Serine protease 53"/>
    <property type="match status" value="2"/>
</dbReference>
<dbReference type="PROSITE" id="PS50102">
    <property type="entry name" value="RRM"/>
    <property type="match status" value="1"/>
</dbReference>
<evidence type="ECO:0000313" key="16">
    <source>
        <dbReference type="EMBL" id="KAG2463839.1"/>
    </source>
</evidence>
<dbReference type="Gene3D" id="3.30.530.20">
    <property type="match status" value="1"/>
</dbReference>
<dbReference type="SUPFAM" id="SSF50494">
    <property type="entry name" value="Trypsin-like serine proteases"/>
    <property type="match status" value="3"/>
</dbReference>
<dbReference type="PROSITE" id="PS00134">
    <property type="entry name" value="TRYPSIN_HIS"/>
    <property type="match status" value="2"/>
</dbReference>